<proteinExistence type="predicted"/>
<dbReference type="SUPFAM" id="SSF47413">
    <property type="entry name" value="lambda repressor-like DNA-binding domains"/>
    <property type="match status" value="1"/>
</dbReference>
<keyword evidence="4" id="KW-1185">Reference proteome</keyword>
<geneLocation type="plasmid" evidence="2 4">
    <name>unnamed2</name>
</geneLocation>
<dbReference type="CDD" id="cd00093">
    <property type="entry name" value="HTH_XRE"/>
    <property type="match status" value="1"/>
</dbReference>
<dbReference type="EMBL" id="CP104066">
    <property type="protein sequence ID" value="WAH39510.1"/>
    <property type="molecule type" value="Genomic_DNA"/>
</dbReference>
<evidence type="ECO:0000313" key="3">
    <source>
        <dbReference type="EMBL" id="WAH39570.1"/>
    </source>
</evidence>
<evidence type="ECO:0000313" key="4">
    <source>
        <dbReference type="Proteomes" id="UP001164803"/>
    </source>
</evidence>
<evidence type="ECO:0000259" key="1">
    <source>
        <dbReference type="PROSITE" id="PS50943"/>
    </source>
</evidence>
<evidence type="ECO:0000313" key="2">
    <source>
        <dbReference type="EMBL" id="WAH39510.1"/>
    </source>
</evidence>
<dbReference type="RefSeq" id="WP_268047153.1">
    <property type="nucleotide sequence ID" value="NZ_CP104066.1"/>
</dbReference>
<dbReference type="InterPro" id="IPR010982">
    <property type="entry name" value="Lambda_DNA-bd_dom_sf"/>
</dbReference>
<accession>A0ABY6Z9D9</accession>
<dbReference type="Gene3D" id="1.10.260.40">
    <property type="entry name" value="lambda repressor-like DNA-binding domains"/>
    <property type="match status" value="1"/>
</dbReference>
<protein>
    <submittedName>
        <fullName evidence="2">Helix-turn-helix transcriptional regulator</fullName>
    </submittedName>
</protein>
<dbReference type="Pfam" id="PF13443">
    <property type="entry name" value="HTH_26"/>
    <property type="match status" value="1"/>
</dbReference>
<keyword evidence="2" id="KW-0614">Plasmid</keyword>
<dbReference type="EMBL" id="CP104066">
    <property type="protein sequence ID" value="WAH39570.1"/>
    <property type="molecule type" value="Genomic_DNA"/>
</dbReference>
<dbReference type="PROSITE" id="PS50943">
    <property type="entry name" value="HTH_CROC1"/>
    <property type="match status" value="1"/>
</dbReference>
<feature type="domain" description="HTH cro/C1-type" evidence="1">
    <location>
        <begin position="6"/>
        <end position="62"/>
    </location>
</feature>
<dbReference type="SMART" id="SM00530">
    <property type="entry name" value="HTH_XRE"/>
    <property type="match status" value="1"/>
</dbReference>
<gene>
    <name evidence="3" type="ORF">NZD86_24095</name>
    <name evidence="2" type="ORF">NZD86_24395</name>
</gene>
<dbReference type="Proteomes" id="UP001164803">
    <property type="component" value="Plasmid unnamed2"/>
</dbReference>
<dbReference type="InterPro" id="IPR001387">
    <property type="entry name" value="Cro/C1-type_HTH"/>
</dbReference>
<reference evidence="2" key="1">
    <citation type="submission" date="2022-08" db="EMBL/GenBank/DDBJ databases">
        <title>Alicyclobacillus dauci DSM2870, complete genome.</title>
        <authorList>
            <person name="Wang Q."/>
            <person name="Cai R."/>
            <person name="Wang Z."/>
        </authorList>
    </citation>
    <scope>NUCLEOTIDE SEQUENCE</scope>
    <source>
        <strain evidence="2">DSM 28700</strain>
        <plasmid evidence="2">unnamed2</plasmid>
    </source>
</reference>
<name>A0ABY6Z9D9_9BACL</name>
<sequence length="67" mass="7882">MIRLELQRILDKQGLTQTALAETSGVRQARISHICRGYVERLELKHIDAICKALDVEPWEWIMYEKD</sequence>
<organism evidence="2 4">
    <name type="scientific">Alicyclobacillus dauci</name>
    <dbReference type="NCBI Taxonomy" id="1475485"/>
    <lineage>
        <taxon>Bacteria</taxon>
        <taxon>Bacillati</taxon>
        <taxon>Bacillota</taxon>
        <taxon>Bacilli</taxon>
        <taxon>Bacillales</taxon>
        <taxon>Alicyclobacillaceae</taxon>
        <taxon>Alicyclobacillus</taxon>
    </lineage>
</organism>